<dbReference type="AlphaFoldDB" id="A0A1I3Z1V0"/>
<feature type="transmembrane region" description="Helical" evidence="1">
    <location>
        <begin position="6"/>
        <end position="23"/>
    </location>
</feature>
<keyword evidence="3" id="KW-1185">Reference proteome</keyword>
<dbReference type="Proteomes" id="UP000199533">
    <property type="component" value="Unassembled WGS sequence"/>
</dbReference>
<evidence type="ECO:0000313" key="2">
    <source>
        <dbReference type="EMBL" id="SFK37621.1"/>
    </source>
</evidence>
<evidence type="ECO:0000256" key="1">
    <source>
        <dbReference type="SAM" id="Phobius"/>
    </source>
</evidence>
<feature type="transmembrane region" description="Helical" evidence="1">
    <location>
        <begin position="35"/>
        <end position="56"/>
    </location>
</feature>
<keyword evidence="1" id="KW-0812">Transmembrane</keyword>
<name>A0A1I3Z1V0_9PROT</name>
<sequence length="59" mass="6876">MDWMKIVAAMALIMFIIFLFPRARHMMENSPKGSSSDWMSFVIPIVMIVLFIMLLIQLV</sequence>
<dbReference type="EMBL" id="FOSP01000005">
    <property type="protein sequence ID" value="SFK37621.1"/>
    <property type="molecule type" value="Genomic_DNA"/>
</dbReference>
<gene>
    <name evidence="2" type="ORF">SAMN05216302_100529</name>
</gene>
<organism evidence="2 3">
    <name type="scientific">Nitrosomonas aestuarii</name>
    <dbReference type="NCBI Taxonomy" id="52441"/>
    <lineage>
        <taxon>Bacteria</taxon>
        <taxon>Pseudomonadati</taxon>
        <taxon>Pseudomonadota</taxon>
        <taxon>Betaproteobacteria</taxon>
        <taxon>Nitrosomonadales</taxon>
        <taxon>Nitrosomonadaceae</taxon>
        <taxon>Nitrosomonas</taxon>
    </lineage>
</organism>
<reference evidence="3" key="1">
    <citation type="submission" date="2016-10" db="EMBL/GenBank/DDBJ databases">
        <authorList>
            <person name="Varghese N."/>
            <person name="Submissions S."/>
        </authorList>
    </citation>
    <scope>NUCLEOTIDE SEQUENCE [LARGE SCALE GENOMIC DNA]</scope>
    <source>
        <strain evidence="3">Nm69</strain>
    </source>
</reference>
<evidence type="ECO:0000313" key="3">
    <source>
        <dbReference type="Proteomes" id="UP000199533"/>
    </source>
</evidence>
<keyword evidence="1" id="KW-0472">Membrane</keyword>
<protein>
    <submittedName>
        <fullName evidence="2">Uncharacterized protein</fullName>
    </submittedName>
</protein>
<keyword evidence="1" id="KW-1133">Transmembrane helix</keyword>
<accession>A0A1I3Z1V0</accession>
<dbReference type="OrthoDB" id="8550088at2"/>
<proteinExistence type="predicted"/>